<accession>A0AAX1PP09</accession>
<sequence>MIMAVVATGALAGVELTLAQELQYVLGNTPLQAGIFMIPIMAAAAVGGPVAGYLFNLCGLCIVASSSLALSAGALCYLAQADFHSPGFWVPTMLALLGLTLSIGLTASSIAIMGSVEADKGAAAGSLEATVYELWTGLGLTFFGVFMSRVFSRAILLPSTLAEPLKDQAVHSIGDSYLIARTLAEPPATALIEAAKAAFSATHSTLLMSTAGLMSGLAVLVFIMLGSYRRDGKVREKPFRSSVNGADLRHANTKKPIS</sequence>
<dbReference type="EMBL" id="QLLM01000001">
    <property type="protein sequence ID" value="RAJ09901.1"/>
    <property type="molecule type" value="Genomic_DNA"/>
</dbReference>
<evidence type="ECO:0000313" key="9">
    <source>
        <dbReference type="Proteomes" id="UP000249422"/>
    </source>
</evidence>
<gene>
    <name evidence="8" type="ORF">DEU50_101646</name>
</gene>
<evidence type="ECO:0000313" key="8">
    <source>
        <dbReference type="EMBL" id="RAJ09901.1"/>
    </source>
</evidence>
<comment type="caution">
    <text evidence="8">The sequence shown here is derived from an EMBL/GenBank/DDBJ whole genome shotgun (WGS) entry which is preliminary data.</text>
</comment>
<comment type="subcellular location">
    <subcellularLocation>
        <location evidence="1">Cell membrane</location>
        <topology evidence="1">Multi-pass membrane protein</topology>
    </subcellularLocation>
</comment>
<reference evidence="8 9" key="1">
    <citation type="submission" date="2018-06" db="EMBL/GenBank/DDBJ databases">
        <title>Freshwater and sediment microbial communities from various areas in North America, analyzing microbe dynamics in response to fracking.</title>
        <authorList>
            <person name="Lamendella R."/>
        </authorList>
    </citation>
    <scope>NUCLEOTIDE SEQUENCE [LARGE SCALE GENOMIC DNA]</scope>
    <source>
        <strain evidence="8 9">17</strain>
    </source>
</reference>
<dbReference type="GO" id="GO:0005886">
    <property type="term" value="C:plasma membrane"/>
    <property type="evidence" value="ECO:0007669"/>
    <property type="project" value="UniProtKB-SubCell"/>
</dbReference>
<feature type="transmembrane region" description="Helical" evidence="7">
    <location>
        <begin position="134"/>
        <end position="156"/>
    </location>
</feature>
<feature type="transmembrane region" description="Helical" evidence="7">
    <location>
        <begin position="92"/>
        <end position="113"/>
    </location>
</feature>
<feature type="transmembrane region" description="Helical" evidence="7">
    <location>
        <begin position="60"/>
        <end position="80"/>
    </location>
</feature>
<evidence type="ECO:0000256" key="2">
    <source>
        <dbReference type="ARBA" id="ARBA00022448"/>
    </source>
</evidence>
<dbReference type="InterPro" id="IPR036259">
    <property type="entry name" value="MFS_trans_sf"/>
</dbReference>
<feature type="transmembrane region" description="Helical" evidence="7">
    <location>
        <begin position="206"/>
        <end position="228"/>
    </location>
</feature>
<dbReference type="AlphaFoldDB" id="A0AAX1PP09"/>
<feature type="transmembrane region" description="Helical" evidence="7">
    <location>
        <begin position="35"/>
        <end position="55"/>
    </location>
</feature>
<evidence type="ECO:0000256" key="7">
    <source>
        <dbReference type="SAM" id="Phobius"/>
    </source>
</evidence>
<organism evidence="8 9">
    <name type="scientific">Aeromonas salmonicida</name>
    <dbReference type="NCBI Taxonomy" id="645"/>
    <lineage>
        <taxon>Bacteria</taxon>
        <taxon>Pseudomonadati</taxon>
        <taxon>Pseudomonadota</taxon>
        <taxon>Gammaproteobacteria</taxon>
        <taxon>Aeromonadales</taxon>
        <taxon>Aeromonadaceae</taxon>
        <taxon>Aeromonas</taxon>
    </lineage>
</organism>
<keyword evidence="4 7" id="KW-0812">Transmembrane</keyword>
<evidence type="ECO:0000256" key="1">
    <source>
        <dbReference type="ARBA" id="ARBA00004651"/>
    </source>
</evidence>
<evidence type="ECO:0000256" key="3">
    <source>
        <dbReference type="ARBA" id="ARBA00022475"/>
    </source>
</evidence>
<keyword evidence="3" id="KW-1003">Cell membrane</keyword>
<dbReference type="SUPFAM" id="SSF103473">
    <property type="entry name" value="MFS general substrate transporter"/>
    <property type="match status" value="1"/>
</dbReference>
<evidence type="ECO:0000256" key="6">
    <source>
        <dbReference type="ARBA" id="ARBA00023136"/>
    </source>
</evidence>
<keyword evidence="2" id="KW-0813">Transport</keyword>
<keyword evidence="5 7" id="KW-1133">Transmembrane helix</keyword>
<dbReference type="PANTHER" id="PTHR42718:SF47">
    <property type="entry name" value="METHYL VIOLOGEN RESISTANCE PROTEIN SMVA"/>
    <property type="match status" value="1"/>
</dbReference>
<dbReference type="Proteomes" id="UP000249422">
    <property type="component" value="Unassembled WGS sequence"/>
</dbReference>
<proteinExistence type="predicted"/>
<name>A0AAX1PP09_AERSA</name>
<keyword evidence="6 7" id="KW-0472">Membrane</keyword>
<dbReference type="PANTHER" id="PTHR42718">
    <property type="entry name" value="MAJOR FACILITATOR SUPERFAMILY MULTIDRUG TRANSPORTER MFSC"/>
    <property type="match status" value="1"/>
</dbReference>
<protein>
    <submittedName>
        <fullName evidence="8">Uncharacterized protein</fullName>
    </submittedName>
</protein>
<evidence type="ECO:0000256" key="5">
    <source>
        <dbReference type="ARBA" id="ARBA00022989"/>
    </source>
</evidence>
<evidence type="ECO:0000256" key="4">
    <source>
        <dbReference type="ARBA" id="ARBA00022692"/>
    </source>
</evidence>